<gene>
    <name evidence="2" type="ORF">LSH36_1134g00027</name>
</gene>
<keyword evidence="3" id="KW-1185">Reference proteome</keyword>
<organism evidence="2 3">
    <name type="scientific">Paralvinella palmiformis</name>
    <dbReference type="NCBI Taxonomy" id="53620"/>
    <lineage>
        <taxon>Eukaryota</taxon>
        <taxon>Metazoa</taxon>
        <taxon>Spiralia</taxon>
        <taxon>Lophotrochozoa</taxon>
        <taxon>Annelida</taxon>
        <taxon>Polychaeta</taxon>
        <taxon>Sedentaria</taxon>
        <taxon>Canalipalpata</taxon>
        <taxon>Terebellida</taxon>
        <taxon>Terebelliformia</taxon>
        <taxon>Alvinellidae</taxon>
        <taxon>Paralvinella</taxon>
    </lineage>
</organism>
<dbReference type="PROSITE" id="PS51257">
    <property type="entry name" value="PROKAR_LIPOPROTEIN"/>
    <property type="match status" value="1"/>
</dbReference>
<sequence length="365" mass="41982">MCQRPLLVPVILFGLITTLGCCFYINRVQSRDKSAIYQICQFDWTSESHETVDVEESVQFGAIKSGSKYAVFTSSLHGSEATDYGFDLPLTAMAWNRIGFGSIIIIVGDPQRHKRKPWVQYLMDTLADKEYIVVLVLKMVSSSQATSISQVVRLFATSLVRYNTSDVGIRDTYLLTADADIWPISRDFFVLPPGKDILHGNIGDLAVDGLRVIHAPLSYVGMKIQTWYSVMTLSGLLPMPKTIGEIVKYFGDKFRRNVTHGGEGWYIDQVMISLRLHQWKLENENGRKVYVYQRQLTKDRIDRVHWPTANLSLEGIVDAHLLKTSYQPNKWIRLRPLLRKLFPDNDAMRWYEQYVDRFNKLISWS</sequence>
<name>A0AAD9IWA9_9ANNE</name>
<feature type="transmembrane region" description="Helical" evidence="1">
    <location>
        <begin position="6"/>
        <end position="25"/>
    </location>
</feature>
<proteinExistence type="predicted"/>
<keyword evidence="1" id="KW-0812">Transmembrane</keyword>
<reference evidence="2" key="1">
    <citation type="journal article" date="2023" name="Mol. Biol. Evol.">
        <title>Third-Generation Sequencing Reveals the Adaptive Role of the Epigenome in Three Deep-Sea Polychaetes.</title>
        <authorList>
            <person name="Perez M."/>
            <person name="Aroh O."/>
            <person name="Sun Y."/>
            <person name="Lan Y."/>
            <person name="Juniper S.K."/>
            <person name="Young C.R."/>
            <person name="Angers B."/>
            <person name="Qian P.Y."/>
        </authorList>
    </citation>
    <scope>NUCLEOTIDE SEQUENCE</scope>
    <source>
        <strain evidence="2">P08H-3</strain>
    </source>
</reference>
<evidence type="ECO:0000313" key="2">
    <source>
        <dbReference type="EMBL" id="KAK2141245.1"/>
    </source>
</evidence>
<dbReference type="AlphaFoldDB" id="A0AAD9IWA9"/>
<evidence type="ECO:0000313" key="3">
    <source>
        <dbReference type="Proteomes" id="UP001208570"/>
    </source>
</evidence>
<keyword evidence="1" id="KW-1133">Transmembrane helix</keyword>
<dbReference type="Proteomes" id="UP001208570">
    <property type="component" value="Unassembled WGS sequence"/>
</dbReference>
<accession>A0AAD9IWA9</accession>
<dbReference type="EMBL" id="JAODUP010001134">
    <property type="protein sequence ID" value="KAK2141245.1"/>
    <property type="molecule type" value="Genomic_DNA"/>
</dbReference>
<comment type="caution">
    <text evidence="2">The sequence shown here is derived from an EMBL/GenBank/DDBJ whole genome shotgun (WGS) entry which is preliminary data.</text>
</comment>
<evidence type="ECO:0000256" key="1">
    <source>
        <dbReference type="SAM" id="Phobius"/>
    </source>
</evidence>
<keyword evidence="1" id="KW-0472">Membrane</keyword>
<protein>
    <submittedName>
        <fullName evidence="2">Uncharacterized protein</fullName>
    </submittedName>
</protein>